<evidence type="ECO:0000313" key="2">
    <source>
        <dbReference type="Proteomes" id="UP000229191"/>
    </source>
</evidence>
<evidence type="ECO:0000313" key="1">
    <source>
        <dbReference type="EMBL" id="PIV06903.1"/>
    </source>
</evidence>
<reference evidence="2" key="1">
    <citation type="submission" date="2017-09" db="EMBL/GenBank/DDBJ databases">
        <title>Depth-based differentiation of microbial function through sediment-hosted aquifers and enrichment of novel symbionts in the deep terrestrial subsurface.</title>
        <authorList>
            <person name="Probst A.J."/>
            <person name="Ladd B."/>
            <person name="Jarett J.K."/>
            <person name="Geller-Mcgrath D.E."/>
            <person name="Sieber C.M.K."/>
            <person name="Emerson J.B."/>
            <person name="Anantharaman K."/>
            <person name="Thomas B.C."/>
            <person name="Malmstrom R."/>
            <person name="Stieglmeier M."/>
            <person name="Klingl A."/>
            <person name="Woyke T."/>
            <person name="Ryan C.M."/>
            <person name="Banfield J.F."/>
        </authorList>
    </citation>
    <scope>NUCLEOTIDE SEQUENCE [LARGE SCALE GENOMIC DNA]</scope>
</reference>
<accession>A0A2M7BN31</accession>
<dbReference type="AlphaFoldDB" id="A0A2M7BN31"/>
<proteinExistence type="predicted"/>
<dbReference type="EMBL" id="PEVB01000094">
    <property type="protein sequence ID" value="PIV06903.1"/>
    <property type="molecule type" value="Genomic_DNA"/>
</dbReference>
<sequence length="118" mass="13008">MFNNLKVDNLGDKEARIEREEAMACEGCQYITLEENVLFDFGVDAPIDRGMVKNRSVGNCSGVCAINTRAKGVPTIVKYCSGEIVNFCYSITTMGTCGKNNIPIRRQITCPFGAEKEN</sequence>
<gene>
    <name evidence="1" type="ORF">COS53_03460</name>
</gene>
<dbReference type="Proteomes" id="UP000229191">
    <property type="component" value="Unassembled WGS sequence"/>
</dbReference>
<comment type="caution">
    <text evidence="1">The sequence shown here is derived from an EMBL/GenBank/DDBJ whole genome shotgun (WGS) entry which is preliminary data.</text>
</comment>
<name>A0A2M7BN31_9BACT</name>
<organism evidence="1 2">
    <name type="scientific">Candidatus Shapirobacteria bacterium CG03_land_8_20_14_0_80_35_14</name>
    <dbReference type="NCBI Taxonomy" id="1974878"/>
    <lineage>
        <taxon>Bacteria</taxon>
        <taxon>Candidatus Shapironibacteriota</taxon>
    </lineage>
</organism>
<protein>
    <submittedName>
        <fullName evidence="1">Uncharacterized protein</fullName>
    </submittedName>
</protein>